<dbReference type="AlphaFoldDB" id="A0AAD4JYU4"/>
<organism evidence="1 2">
    <name type="scientific">Drosophila rubida</name>
    <dbReference type="NCBI Taxonomy" id="30044"/>
    <lineage>
        <taxon>Eukaryota</taxon>
        <taxon>Metazoa</taxon>
        <taxon>Ecdysozoa</taxon>
        <taxon>Arthropoda</taxon>
        <taxon>Hexapoda</taxon>
        <taxon>Insecta</taxon>
        <taxon>Pterygota</taxon>
        <taxon>Neoptera</taxon>
        <taxon>Endopterygota</taxon>
        <taxon>Diptera</taxon>
        <taxon>Brachycera</taxon>
        <taxon>Muscomorpha</taxon>
        <taxon>Ephydroidea</taxon>
        <taxon>Drosophilidae</taxon>
        <taxon>Drosophila</taxon>
    </lineage>
</organism>
<dbReference type="PANTHER" id="PTHR20898:SF0">
    <property type="entry name" value="DAEDALUS ON 3-RELATED"/>
    <property type="match status" value="1"/>
</dbReference>
<comment type="caution">
    <text evidence="1">The sequence shown here is derived from an EMBL/GenBank/DDBJ whole genome shotgun (WGS) entry which is preliminary data.</text>
</comment>
<evidence type="ECO:0000313" key="2">
    <source>
        <dbReference type="Proteomes" id="UP001200034"/>
    </source>
</evidence>
<name>A0AAD4JYU4_9MUSC</name>
<keyword evidence="2" id="KW-1185">Reference proteome</keyword>
<sequence length="169" mass="19297">RIHWNTVKCLTSPQVVGFANCNIFGPDQSLISTEFQFNRDLTQIRGTFIMHLPRPPSKEFHKIVDINFDVCQFCKTSSQNKFLAIAYQSMKKDSNFPCKCPISKVGFHLILINSLTSQHIFVFQGFYYIHNMDIGANVPLFIPKNSFKIVISFSQPELSILNISLSGFL</sequence>
<dbReference type="Pfam" id="PF06477">
    <property type="entry name" value="DUF1091"/>
    <property type="match status" value="1"/>
</dbReference>
<reference evidence="1" key="1">
    <citation type="journal article" date="2021" name="Mol. Ecol. Resour.">
        <title>Phylogenomic analyses of the genus Drosophila reveals genomic signals of climate adaptation.</title>
        <authorList>
            <person name="Li F."/>
            <person name="Rane R.V."/>
            <person name="Luria V."/>
            <person name="Xiong Z."/>
            <person name="Chen J."/>
            <person name="Li Z."/>
            <person name="Catullo R.A."/>
            <person name="Griffin P.C."/>
            <person name="Schiffer M."/>
            <person name="Pearce S."/>
            <person name="Lee S.F."/>
            <person name="McElroy K."/>
            <person name="Stocker A."/>
            <person name="Shirriffs J."/>
            <person name="Cockerell F."/>
            <person name="Coppin C."/>
            <person name="Sgro C.M."/>
            <person name="Karger A."/>
            <person name="Cain J.W."/>
            <person name="Weber J.A."/>
            <person name="Santpere G."/>
            <person name="Kirschner M.W."/>
            <person name="Hoffmann A.A."/>
            <person name="Oakeshott J.G."/>
            <person name="Zhang G."/>
        </authorList>
    </citation>
    <scope>NUCLEOTIDE SEQUENCE</scope>
    <source>
        <strain evidence="1">BGI-SZ-2011g</strain>
    </source>
</reference>
<dbReference type="Proteomes" id="UP001200034">
    <property type="component" value="Unassembled WGS sequence"/>
</dbReference>
<proteinExistence type="predicted"/>
<feature type="non-terminal residue" evidence="1">
    <location>
        <position position="1"/>
    </location>
</feature>
<dbReference type="InterPro" id="IPR010512">
    <property type="entry name" value="DUF1091"/>
</dbReference>
<protein>
    <submittedName>
        <fullName evidence="1">Uncharacterized protein</fullName>
    </submittedName>
</protein>
<feature type="non-terminal residue" evidence="1">
    <location>
        <position position="169"/>
    </location>
</feature>
<dbReference type="PANTHER" id="PTHR20898">
    <property type="entry name" value="DAEDALUS ON 3-RELATED-RELATED"/>
    <property type="match status" value="1"/>
</dbReference>
<evidence type="ECO:0000313" key="1">
    <source>
        <dbReference type="EMBL" id="KAH8370419.1"/>
    </source>
</evidence>
<dbReference type="EMBL" id="JAJJHW010002585">
    <property type="protein sequence ID" value="KAH8370419.1"/>
    <property type="molecule type" value="Genomic_DNA"/>
</dbReference>
<gene>
    <name evidence="1" type="ORF">KR093_003388</name>
</gene>
<accession>A0AAD4JYU4</accession>